<organism evidence="1 2">
    <name type="scientific">Rhodococcus sacchari</name>
    <dbReference type="NCBI Taxonomy" id="2962047"/>
    <lineage>
        <taxon>Bacteria</taxon>
        <taxon>Bacillati</taxon>
        <taxon>Actinomycetota</taxon>
        <taxon>Actinomycetes</taxon>
        <taxon>Mycobacteriales</taxon>
        <taxon>Nocardiaceae</taxon>
        <taxon>Rhodococcus</taxon>
    </lineage>
</organism>
<dbReference type="EMBL" id="CP107551">
    <property type="protein sequence ID" value="UYP18260.1"/>
    <property type="molecule type" value="Genomic_DNA"/>
</dbReference>
<sequence>MQIFDISLPIHPQMLHWGRKPEITTVESIAAGDASNVTRWLIGSHTGTHVDAPLHFKDGELPVDRIDMDVLVGPAVVLDLTGVTGQIGAAELEAAGIGDATRVILKTVNSSESGALRADEKPSQWVGLAPDGAALLRERGVKIIAIDYLTLESPENTVEWDTHHELLPNGVIILEGLDLAAVEAGPYEMVCLPLKLQGSEAAPARTILIRR</sequence>
<reference evidence="1" key="1">
    <citation type="submission" date="2022-10" db="EMBL/GenBank/DDBJ databases">
        <title>Rhodococcus ferula Z13 complete genome.</title>
        <authorList>
            <person name="Long X."/>
            <person name="Zang M."/>
        </authorList>
    </citation>
    <scope>NUCLEOTIDE SEQUENCE</scope>
    <source>
        <strain evidence="1">Z13</strain>
    </source>
</reference>
<proteinExistence type="predicted"/>
<accession>A0ACD4DDX2</accession>
<evidence type="ECO:0000313" key="1">
    <source>
        <dbReference type="EMBL" id="UYP18260.1"/>
    </source>
</evidence>
<keyword evidence="2" id="KW-1185">Reference proteome</keyword>
<evidence type="ECO:0000313" key="2">
    <source>
        <dbReference type="Proteomes" id="UP001156484"/>
    </source>
</evidence>
<protein>
    <submittedName>
        <fullName evidence="1">Cyclase family protein</fullName>
    </submittedName>
</protein>
<name>A0ACD4DDX2_9NOCA</name>
<dbReference type="Proteomes" id="UP001156484">
    <property type="component" value="Chromosome"/>
</dbReference>
<gene>
    <name evidence="1" type="ORF">OED52_16585</name>
</gene>